<dbReference type="EC" id="6.3.2.4" evidence="4"/>
<dbReference type="PIRSF" id="PIRSF039102">
    <property type="entry name" value="Ddl/VanB"/>
    <property type="match status" value="1"/>
</dbReference>
<keyword evidence="4" id="KW-0133">Cell shape</keyword>
<keyword evidence="4" id="KW-0573">Peptidoglycan synthesis</keyword>
<name>A0A1T4NSB8_9ACTN</name>
<keyword evidence="7" id="KW-0547">Nucleotide-binding</keyword>
<dbReference type="GO" id="GO:0008360">
    <property type="term" value="P:regulation of cell shape"/>
    <property type="evidence" value="ECO:0007669"/>
    <property type="project" value="UniProtKB-KW"/>
</dbReference>
<feature type="domain" description="ATP-grasp" evidence="8">
    <location>
        <begin position="115"/>
        <end position="322"/>
    </location>
</feature>
<dbReference type="GO" id="GO:0071555">
    <property type="term" value="P:cell wall organization"/>
    <property type="evidence" value="ECO:0007669"/>
    <property type="project" value="UniProtKB-KW"/>
</dbReference>
<keyword evidence="6" id="KW-0479">Metal-binding</keyword>
<evidence type="ECO:0000256" key="7">
    <source>
        <dbReference type="PROSITE-ProRule" id="PRU00409"/>
    </source>
</evidence>
<dbReference type="InterPro" id="IPR013815">
    <property type="entry name" value="ATP_grasp_subdomain_1"/>
</dbReference>
<dbReference type="GO" id="GO:0046872">
    <property type="term" value="F:metal ion binding"/>
    <property type="evidence" value="ECO:0007669"/>
    <property type="project" value="UniProtKB-KW"/>
</dbReference>
<keyword evidence="3 4" id="KW-0961">Cell wall biogenesis/degradation</keyword>
<evidence type="ECO:0000256" key="1">
    <source>
        <dbReference type="ARBA" id="ARBA00010871"/>
    </source>
</evidence>
<accession>A0A1T4NSB8</accession>
<dbReference type="Pfam" id="PF07478">
    <property type="entry name" value="Dala_Dala_lig_C"/>
    <property type="match status" value="1"/>
</dbReference>
<feature type="binding site" evidence="6">
    <location>
        <position position="289"/>
    </location>
    <ligand>
        <name>Mg(2+)</name>
        <dbReference type="ChEBI" id="CHEBI:18420"/>
        <label>1</label>
    </ligand>
</feature>
<protein>
    <recommendedName>
        <fullName evidence="4">D-alanine--D-alanine ligase</fullName>
        <ecNumber evidence="4">6.3.2.4</ecNumber>
    </recommendedName>
    <alternativeName>
        <fullName evidence="4">D-Ala-D-Ala ligase</fullName>
    </alternativeName>
    <alternativeName>
        <fullName evidence="4">D-alanylalanine synthetase</fullName>
    </alternativeName>
</protein>
<evidence type="ECO:0000313" key="10">
    <source>
        <dbReference type="Proteomes" id="UP000190637"/>
    </source>
</evidence>
<dbReference type="GO" id="GO:0008716">
    <property type="term" value="F:D-alanine-D-alanine ligase activity"/>
    <property type="evidence" value="ECO:0007669"/>
    <property type="project" value="UniProtKB-UniRule"/>
</dbReference>
<comment type="cofactor">
    <cofactor evidence="6">
        <name>Mg(2+)</name>
        <dbReference type="ChEBI" id="CHEBI:18420"/>
    </cofactor>
    <cofactor evidence="6">
        <name>Mn(2+)</name>
        <dbReference type="ChEBI" id="CHEBI:29035"/>
    </cofactor>
    <text evidence="6">Binds 2 magnesium or manganese ions per subunit.</text>
</comment>
<dbReference type="EMBL" id="FUWS01000003">
    <property type="protein sequence ID" value="SJZ81588.1"/>
    <property type="molecule type" value="Genomic_DNA"/>
</dbReference>
<keyword evidence="2 4" id="KW-0436">Ligase</keyword>
<keyword evidence="6" id="KW-0464">Manganese</keyword>
<dbReference type="SUPFAM" id="SSF52440">
    <property type="entry name" value="PreATP-grasp domain"/>
    <property type="match status" value="1"/>
</dbReference>
<comment type="subcellular location">
    <subcellularLocation>
        <location evidence="4">Cytoplasm</location>
    </subcellularLocation>
</comment>
<evidence type="ECO:0000256" key="5">
    <source>
        <dbReference type="PIRSR" id="PIRSR039102-1"/>
    </source>
</evidence>
<comment type="function">
    <text evidence="4">Cell wall formation.</text>
</comment>
<dbReference type="PANTHER" id="PTHR23132">
    <property type="entry name" value="D-ALANINE--D-ALANINE LIGASE"/>
    <property type="match status" value="1"/>
</dbReference>
<keyword evidence="6" id="KW-0460">Magnesium</keyword>
<dbReference type="PROSITE" id="PS50975">
    <property type="entry name" value="ATP_GRASP"/>
    <property type="match status" value="1"/>
</dbReference>
<dbReference type="NCBIfam" id="NF002378">
    <property type="entry name" value="PRK01372.1"/>
    <property type="match status" value="1"/>
</dbReference>
<sequence length="328" mass="33948">MTNGAEHREGGTVADLDRVLVLAGGMSPEHEVSVLSGRRVAEALRRLGVEVQLADAGAGLLDAIAADPPQVVFPVLHGAAGEDGSIREILDLAGLPYVGAPPQACRIAFAKPIAKTIVAGRGLDVPRGVALPKSAFHDLGAPAVMARILDTLGLPLFVKPDQGGSAFGAAPVETAEDLSAALVGCFAYSDTALIEERVEGTEISVGVLDLGEGPFALPAVEIVPDGGVYDYSARYTAGRTEFFCPARLDDEVASAAADAAITAHLALGLRDLSRTDLIVDRDGRVRFLEVNVAPGMTRTSTLPLAVEAAGLDFGVVCRDLAQRALLRG</sequence>
<feature type="active site" evidence="5">
    <location>
        <position position="29"/>
    </location>
</feature>
<dbReference type="UniPathway" id="UPA00219"/>
<dbReference type="HAMAP" id="MF_00047">
    <property type="entry name" value="Dala_Dala_lig"/>
    <property type="match status" value="1"/>
</dbReference>
<feature type="binding site" evidence="6">
    <location>
        <position position="289"/>
    </location>
    <ligand>
        <name>Mg(2+)</name>
        <dbReference type="ChEBI" id="CHEBI:18420"/>
        <label>2</label>
    </ligand>
</feature>
<keyword evidence="7" id="KW-0067">ATP-binding</keyword>
<dbReference type="AlphaFoldDB" id="A0A1T4NSB8"/>
<evidence type="ECO:0000256" key="2">
    <source>
        <dbReference type="ARBA" id="ARBA00022598"/>
    </source>
</evidence>
<dbReference type="Gene3D" id="3.40.50.20">
    <property type="match status" value="1"/>
</dbReference>
<dbReference type="Gene3D" id="3.30.1490.20">
    <property type="entry name" value="ATP-grasp fold, A domain"/>
    <property type="match status" value="1"/>
</dbReference>
<dbReference type="STRING" id="1122192.SAMN02745673_01551"/>
<evidence type="ECO:0000259" key="8">
    <source>
        <dbReference type="PROSITE" id="PS50975"/>
    </source>
</evidence>
<comment type="similarity">
    <text evidence="1 4">Belongs to the D-alanine--D-alanine ligase family.</text>
</comment>
<dbReference type="SUPFAM" id="SSF56059">
    <property type="entry name" value="Glutathione synthetase ATP-binding domain-like"/>
    <property type="match status" value="1"/>
</dbReference>
<dbReference type="Gene3D" id="3.30.470.20">
    <property type="entry name" value="ATP-grasp fold, B domain"/>
    <property type="match status" value="1"/>
</dbReference>
<proteinExistence type="inferred from homology"/>
<dbReference type="InterPro" id="IPR011095">
    <property type="entry name" value="Dala_Dala_lig_C"/>
</dbReference>
<feature type="active site" evidence="5">
    <location>
        <position position="300"/>
    </location>
</feature>
<feature type="binding site" evidence="6">
    <location>
        <position position="291"/>
    </location>
    <ligand>
        <name>Mg(2+)</name>
        <dbReference type="ChEBI" id="CHEBI:18420"/>
        <label>2</label>
    </ligand>
</feature>
<evidence type="ECO:0000256" key="3">
    <source>
        <dbReference type="ARBA" id="ARBA00023316"/>
    </source>
</evidence>
<feature type="binding site" evidence="6">
    <location>
        <position position="276"/>
    </location>
    <ligand>
        <name>Mg(2+)</name>
        <dbReference type="ChEBI" id="CHEBI:18420"/>
        <label>1</label>
    </ligand>
</feature>
<comment type="catalytic activity">
    <reaction evidence="4">
        <text>2 D-alanine + ATP = D-alanyl-D-alanine + ADP + phosphate + H(+)</text>
        <dbReference type="Rhea" id="RHEA:11224"/>
        <dbReference type="ChEBI" id="CHEBI:15378"/>
        <dbReference type="ChEBI" id="CHEBI:30616"/>
        <dbReference type="ChEBI" id="CHEBI:43474"/>
        <dbReference type="ChEBI" id="CHEBI:57416"/>
        <dbReference type="ChEBI" id="CHEBI:57822"/>
        <dbReference type="ChEBI" id="CHEBI:456216"/>
        <dbReference type="EC" id="6.3.2.4"/>
    </reaction>
</comment>
<evidence type="ECO:0000256" key="4">
    <source>
        <dbReference type="HAMAP-Rule" id="MF_00047"/>
    </source>
</evidence>
<evidence type="ECO:0000256" key="6">
    <source>
        <dbReference type="PIRSR" id="PIRSR039102-3"/>
    </source>
</evidence>
<dbReference type="InterPro" id="IPR016185">
    <property type="entry name" value="PreATP-grasp_dom_sf"/>
</dbReference>
<organism evidence="9 10">
    <name type="scientific">Marinactinospora thermotolerans DSM 45154</name>
    <dbReference type="NCBI Taxonomy" id="1122192"/>
    <lineage>
        <taxon>Bacteria</taxon>
        <taxon>Bacillati</taxon>
        <taxon>Actinomycetota</taxon>
        <taxon>Actinomycetes</taxon>
        <taxon>Streptosporangiales</taxon>
        <taxon>Nocardiopsidaceae</taxon>
        <taxon>Marinactinospora</taxon>
    </lineage>
</organism>
<dbReference type="InterPro" id="IPR011127">
    <property type="entry name" value="Dala_Dala_lig_N"/>
</dbReference>
<dbReference type="GO" id="GO:0005524">
    <property type="term" value="F:ATP binding"/>
    <property type="evidence" value="ECO:0007669"/>
    <property type="project" value="UniProtKB-UniRule"/>
</dbReference>
<evidence type="ECO:0000313" key="9">
    <source>
        <dbReference type="EMBL" id="SJZ81588.1"/>
    </source>
</evidence>
<comment type="pathway">
    <text evidence="4">Cell wall biogenesis; peptidoglycan biosynthesis.</text>
</comment>
<keyword evidence="4" id="KW-0963">Cytoplasm</keyword>
<dbReference type="Proteomes" id="UP000190637">
    <property type="component" value="Unassembled WGS sequence"/>
</dbReference>
<dbReference type="InterPro" id="IPR011761">
    <property type="entry name" value="ATP-grasp"/>
</dbReference>
<dbReference type="PANTHER" id="PTHR23132:SF23">
    <property type="entry name" value="D-ALANINE--D-ALANINE LIGASE B"/>
    <property type="match status" value="1"/>
</dbReference>
<feature type="active site" evidence="5">
    <location>
        <position position="165"/>
    </location>
</feature>
<dbReference type="GO" id="GO:0009252">
    <property type="term" value="P:peptidoglycan biosynthetic process"/>
    <property type="evidence" value="ECO:0007669"/>
    <property type="project" value="UniProtKB-UniRule"/>
</dbReference>
<dbReference type="InterPro" id="IPR005905">
    <property type="entry name" value="D_ala_D_ala"/>
</dbReference>
<gene>
    <name evidence="4" type="primary">ddl</name>
    <name evidence="9" type="ORF">SAMN02745673_01551</name>
</gene>
<keyword evidence="10" id="KW-1185">Reference proteome</keyword>
<dbReference type="GO" id="GO:0005737">
    <property type="term" value="C:cytoplasm"/>
    <property type="evidence" value="ECO:0007669"/>
    <property type="project" value="UniProtKB-SubCell"/>
</dbReference>
<dbReference type="Pfam" id="PF01820">
    <property type="entry name" value="Dala_Dala_lig_N"/>
    <property type="match status" value="1"/>
</dbReference>
<reference evidence="9 10" key="1">
    <citation type="submission" date="2017-02" db="EMBL/GenBank/DDBJ databases">
        <authorList>
            <person name="Peterson S.W."/>
        </authorList>
    </citation>
    <scope>NUCLEOTIDE SEQUENCE [LARGE SCALE GENOMIC DNA]</scope>
    <source>
        <strain evidence="9 10">DSM 45154</strain>
    </source>
</reference>